<evidence type="ECO:0000313" key="2">
    <source>
        <dbReference type="Proteomes" id="UP000252517"/>
    </source>
</evidence>
<evidence type="ECO:0008006" key="3">
    <source>
        <dbReference type="Google" id="ProtNLM"/>
    </source>
</evidence>
<sequence>MLAHDPILALYFLGHPAVISLGKKLCGENAVPIYLSAQFRTLGERNTINWHQDMVHDRQGPVYTVGLYLDDAKDLDGALRIIPGTQHSRANIAPLTNDCVNSQCIPARRGDIITHDVMLVHCSDNLTQMQRRRTLYVEFRSPEQALKNTTMTRDWIKAQQNLLGRAESFYRRARKSQHLENTTFPETITHPHATQIRLEAANYCDRTNV</sequence>
<dbReference type="RefSeq" id="WP_181847648.1">
    <property type="nucleotide sequence ID" value="NZ_JPWH01000013.1"/>
</dbReference>
<proteinExistence type="predicted"/>
<gene>
    <name evidence="1" type="ORF">TH25_15785</name>
</gene>
<dbReference type="InterPro" id="IPR008775">
    <property type="entry name" value="Phytyl_CoA_dOase-like"/>
</dbReference>
<dbReference type="Proteomes" id="UP000252517">
    <property type="component" value="Unassembled WGS sequence"/>
</dbReference>
<dbReference type="GO" id="GO:0016706">
    <property type="term" value="F:2-oxoglutarate-dependent dioxygenase activity"/>
    <property type="evidence" value="ECO:0007669"/>
    <property type="project" value="UniProtKB-ARBA"/>
</dbReference>
<dbReference type="Pfam" id="PF05721">
    <property type="entry name" value="PhyH"/>
    <property type="match status" value="1"/>
</dbReference>
<protein>
    <recommendedName>
        <fullName evidence="3">Phytanoyl-CoA dioxygenase</fullName>
    </recommendedName>
</protein>
<dbReference type="SUPFAM" id="SSF51197">
    <property type="entry name" value="Clavaminate synthase-like"/>
    <property type="match status" value="1"/>
</dbReference>
<evidence type="ECO:0000313" key="1">
    <source>
        <dbReference type="EMBL" id="RCK46987.1"/>
    </source>
</evidence>
<organism evidence="1 2">
    <name type="scientific">Thalassospira profundimaris</name>
    <dbReference type="NCBI Taxonomy" id="502049"/>
    <lineage>
        <taxon>Bacteria</taxon>
        <taxon>Pseudomonadati</taxon>
        <taxon>Pseudomonadota</taxon>
        <taxon>Alphaproteobacteria</taxon>
        <taxon>Rhodospirillales</taxon>
        <taxon>Thalassospiraceae</taxon>
        <taxon>Thalassospira</taxon>
    </lineage>
</organism>
<accession>A0A367X025</accession>
<comment type="caution">
    <text evidence="1">The sequence shown here is derived from an EMBL/GenBank/DDBJ whole genome shotgun (WGS) entry which is preliminary data.</text>
</comment>
<name>A0A367X025_9PROT</name>
<dbReference type="EMBL" id="JPWH01000013">
    <property type="protein sequence ID" value="RCK46987.1"/>
    <property type="molecule type" value="Genomic_DNA"/>
</dbReference>
<dbReference type="Gene3D" id="2.60.120.620">
    <property type="entry name" value="q2cbj1_9rhob like domain"/>
    <property type="match status" value="1"/>
</dbReference>
<reference evidence="1 2" key="1">
    <citation type="submission" date="2014-07" db="EMBL/GenBank/DDBJ databases">
        <title>Draft genome sequence of Thalassospira profundimaris S25-3-2.</title>
        <authorList>
            <person name="Lai Q."/>
            <person name="Shao Z."/>
        </authorList>
    </citation>
    <scope>NUCLEOTIDE SEQUENCE [LARGE SCALE GENOMIC DNA]</scope>
    <source>
        <strain evidence="1 2">S25-3-2</strain>
    </source>
</reference>
<dbReference type="AlphaFoldDB" id="A0A367X025"/>